<dbReference type="Gene3D" id="3.40.50.1110">
    <property type="entry name" value="SGNH hydrolase"/>
    <property type="match status" value="1"/>
</dbReference>
<keyword evidence="4" id="KW-0378">Hydrolase</keyword>
<organism evidence="4">
    <name type="scientific">Deinococcus sp. VB142</name>
    <dbReference type="NCBI Taxonomy" id="3112952"/>
    <lineage>
        <taxon>Bacteria</taxon>
        <taxon>Thermotogati</taxon>
        <taxon>Deinococcota</taxon>
        <taxon>Deinococci</taxon>
        <taxon>Deinococcales</taxon>
        <taxon>Deinococcaceae</taxon>
        <taxon>Deinococcus</taxon>
    </lineage>
</organism>
<dbReference type="GO" id="GO:0016787">
    <property type="term" value="F:hydrolase activity"/>
    <property type="evidence" value="ECO:0007669"/>
    <property type="project" value="UniProtKB-KW"/>
</dbReference>
<feature type="domain" description="SGNH hydrolase-type esterase" evidence="3">
    <location>
        <begin position="33"/>
        <end position="222"/>
    </location>
</feature>
<dbReference type="InterPro" id="IPR013830">
    <property type="entry name" value="SGNH_hydro"/>
</dbReference>
<evidence type="ECO:0000313" key="4">
    <source>
        <dbReference type="EMBL" id="WYF44465.1"/>
    </source>
</evidence>
<evidence type="ECO:0000256" key="2">
    <source>
        <dbReference type="SAM" id="SignalP"/>
    </source>
</evidence>
<feature type="chain" id="PRO_5043839918" evidence="2">
    <location>
        <begin position="22"/>
        <end position="264"/>
    </location>
</feature>
<reference evidence="4" key="1">
    <citation type="submission" date="2024-03" db="EMBL/GenBank/DDBJ databases">
        <title>Deinococcus weizhi sp. nov., isolated from human skin.</title>
        <authorList>
            <person name="Wei Z."/>
            <person name="Tian F."/>
            <person name="Yang C."/>
            <person name="Xin L.T."/>
            <person name="Wen Z.J."/>
            <person name="Lan K.C."/>
            <person name="Yu L."/>
            <person name="Zhe W."/>
            <person name="Dan F.D."/>
            <person name="Jun W."/>
            <person name="Rui Z."/>
            <person name="Yong X.J."/>
            <person name="Ting Y."/>
            <person name="Wei X."/>
            <person name="Xu Z.G."/>
            <person name="Xin Z."/>
            <person name="Dong F.G."/>
            <person name="Ni X.M."/>
            <person name="Zheng M.G."/>
            <person name="Chun Y."/>
            <person name="Qian W.X."/>
        </authorList>
    </citation>
    <scope>NUCLEOTIDE SEQUENCE</scope>
    <source>
        <strain evidence="4">VB142</strain>
    </source>
</reference>
<keyword evidence="2" id="KW-0732">Signal</keyword>
<dbReference type="EC" id="3.1.-.-" evidence="4"/>
<evidence type="ECO:0000259" key="3">
    <source>
        <dbReference type="Pfam" id="PF13472"/>
    </source>
</evidence>
<name>A0AAU6Q2N5_9DEIO</name>
<gene>
    <name evidence="4" type="ORF">WDJ50_13895</name>
</gene>
<accession>A0AAU6Q2N5</accession>
<feature type="region of interest" description="Disordered" evidence="1">
    <location>
        <begin position="236"/>
        <end position="264"/>
    </location>
</feature>
<feature type="signal peptide" evidence="2">
    <location>
        <begin position="1"/>
        <end position="21"/>
    </location>
</feature>
<sequence length="264" mass="27745">MRSLLRLLCALTMFGSASLSAAGGASPTPTFIALGDSITSDISAPGQMWPNHLARLRGWTLVSNAAVSGATLSRGAGGQFPLVDSFRSSLPRGFGGHVILLAGTNDYKLEKVLGRAGETDPNTIYGALLTIGRGILSGTRATLHLCTPLWRGDAGQTEGTRRGSPAYTLQDVRQAVRYTAKRLASEFPGRVQLLDSGADLWYTMQSPGLMAPDRLHPTLAGQMAIAEYLAGHLWEGRGPRPTTAPTSGAGGVVPRTPSPTKPQP</sequence>
<dbReference type="Pfam" id="PF13472">
    <property type="entry name" value="Lipase_GDSL_2"/>
    <property type="match status" value="1"/>
</dbReference>
<dbReference type="SUPFAM" id="SSF52266">
    <property type="entry name" value="SGNH hydrolase"/>
    <property type="match status" value="1"/>
</dbReference>
<dbReference type="CDD" id="cd00229">
    <property type="entry name" value="SGNH_hydrolase"/>
    <property type="match status" value="1"/>
</dbReference>
<dbReference type="InterPro" id="IPR036514">
    <property type="entry name" value="SGNH_hydro_sf"/>
</dbReference>
<evidence type="ECO:0000256" key="1">
    <source>
        <dbReference type="SAM" id="MobiDB-lite"/>
    </source>
</evidence>
<dbReference type="AlphaFoldDB" id="A0AAU6Q2N5"/>
<dbReference type="RefSeq" id="WP_339095676.1">
    <property type="nucleotide sequence ID" value="NZ_CP149782.1"/>
</dbReference>
<dbReference type="EMBL" id="CP149782">
    <property type="protein sequence ID" value="WYF44465.1"/>
    <property type="molecule type" value="Genomic_DNA"/>
</dbReference>
<protein>
    <submittedName>
        <fullName evidence="4">SGNH/GDSL hydrolase family protein</fullName>
        <ecNumber evidence="4">3.1.-.-</ecNumber>
    </submittedName>
</protein>
<proteinExistence type="predicted"/>